<name>A0AAV0QQT8_9ROSI</name>
<accession>A0AAV0QQT8</accession>
<organism evidence="1 3">
    <name type="scientific">Linum tenue</name>
    <dbReference type="NCBI Taxonomy" id="586396"/>
    <lineage>
        <taxon>Eukaryota</taxon>
        <taxon>Viridiplantae</taxon>
        <taxon>Streptophyta</taxon>
        <taxon>Embryophyta</taxon>
        <taxon>Tracheophyta</taxon>
        <taxon>Spermatophyta</taxon>
        <taxon>Magnoliopsida</taxon>
        <taxon>eudicotyledons</taxon>
        <taxon>Gunneridae</taxon>
        <taxon>Pentapetalae</taxon>
        <taxon>rosids</taxon>
        <taxon>fabids</taxon>
        <taxon>Malpighiales</taxon>
        <taxon>Linaceae</taxon>
        <taxon>Linum</taxon>
    </lineage>
</organism>
<dbReference type="EMBL" id="CAMGYJ010000010">
    <property type="protein sequence ID" value="CAI0551151.1"/>
    <property type="molecule type" value="Genomic_DNA"/>
</dbReference>
<reference evidence="1" key="1">
    <citation type="submission" date="2022-08" db="EMBL/GenBank/DDBJ databases">
        <authorList>
            <person name="Gutierrez-Valencia J."/>
        </authorList>
    </citation>
    <scope>NUCLEOTIDE SEQUENCE</scope>
</reference>
<comment type="caution">
    <text evidence="1">The sequence shown here is derived from an EMBL/GenBank/DDBJ whole genome shotgun (WGS) entry which is preliminary data.</text>
</comment>
<evidence type="ECO:0000313" key="3">
    <source>
        <dbReference type="Proteomes" id="UP001154282"/>
    </source>
</evidence>
<keyword evidence="3" id="KW-1185">Reference proteome</keyword>
<protein>
    <recommendedName>
        <fullName evidence="4">Ribosomal protein L20</fullName>
    </recommendedName>
</protein>
<evidence type="ECO:0000313" key="1">
    <source>
        <dbReference type="EMBL" id="CAI0546432.1"/>
    </source>
</evidence>
<gene>
    <name evidence="1" type="ORF">LITE_LOCUS43962</name>
    <name evidence="2" type="ORF">LITE_LOCUS45831</name>
</gene>
<dbReference type="Proteomes" id="UP001154282">
    <property type="component" value="Unassembled WGS sequence"/>
</dbReference>
<dbReference type="EMBL" id="CAMGYJ010000010">
    <property type="protein sequence ID" value="CAI0546432.1"/>
    <property type="molecule type" value="Genomic_DNA"/>
</dbReference>
<proteinExistence type="predicted"/>
<dbReference type="AlphaFoldDB" id="A0AAV0QQT8"/>
<evidence type="ECO:0008006" key="4">
    <source>
        <dbReference type="Google" id="ProtNLM"/>
    </source>
</evidence>
<sequence length="64" mass="7604">MAYKSILVMLKKKAWSNQKNSRTAKAFLQARQRRKYDLQIQVGFYATEFHQKHINVINYVVLST</sequence>
<evidence type="ECO:0000313" key="2">
    <source>
        <dbReference type="EMBL" id="CAI0551151.1"/>
    </source>
</evidence>